<keyword evidence="2" id="KW-0285">Flavoprotein</keyword>
<accession>A0A238UCS1</accession>
<dbReference type="InterPro" id="IPR006076">
    <property type="entry name" value="FAD-dep_OxRdtase"/>
</dbReference>
<dbReference type="GO" id="GO:0008115">
    <property type="term" value="F:sarcosine oxidase activity"/>
    <property type="evidence" value="ECO:0007669"/>
    <property type="project" value="TreeGrafter"/>
</dbReference>
<reference evidence="6 7" key="1">
    <citation type="submission" date="2017-07" db="EMBL/GenBank/DDBJ databases">
        <authorList>
            <person name="Sun Z.S."/>
            <person name="Albrecht U."/>
            <person name="Echele G."/>
            <person name="Lee C.C."/>
        </authorList>
    </citation>
    <scope>NUCLEOTIDE SEQUENCE [LARGE SCALE GENOMIC DNA]</scope>
    <source>
        <strain evidence="7">type strain: KCTC 22618</strain>
    </source>
</reference>
<dbReference type="Pfam" id="PF01593">
    <property type="entry name" value="Amino_oxidase"/>
    <property type="match status" value="1"/>
</dbReference>
<dbReference type="PROSITE" id="PS50132">
    <property type="entry name" value="RGS"/>
    <property type="match status" value="1"/>
</dbReference>
<sequence length="956" mass="109798">MKTEYDIIIIGGGAMGLATAAELAKTKKNVLVLEQFSFFNDKGSSAGLSRQFRVQYAQKYMAQLALDTIPYWDELQKTTKDTLIEKVGSLWFGDPNISSQEGGIKAAMEVMDELNIPYTKLKAKEIEKDFPFKKLPKDYYGFFQDQGGIIDLKATLKALFNIADKAKNIDLLEFTKVTNIESLNTGIITVSTSENTYSTEKLVITPGAYINDILKHFGLSVNVDIWEMSSAYYKKTEDIKLPTWFVFQEPQNTSLFYGFPEENWANPGYIRVAPDIPDQIIKDPSERSGIPNEKSLQLNSNWVKNHMKGLSDTPEFTSTCLITLNNNNKELMLDTLPNWVHNHKNIVVYTGGWAAKFIPLLGKILSDIALKGKTKFDISPFKIQWPVVRGEVSNKFITEEVKRLQLDVAIIGAGASGLYSGYRLLNGTNKKGKKLDLDVAIFEMSDRIGGRLESIKLPGMNVVGELGGMRYMTEQKIVTALIEDVFSTQYGLNPIDFPMGDANHHLYYLRKQRFFANRFDQAKITGENFKTRYFVEERFEGKSSDDIFTEIISEVLLADGYSLKQIQENPNPREEWNRVKKELTYRFEGPYNGLKVYEIGFWNLLKDRSSQECYEFLAQAGGYYSNTINWNAAEAFPYMVGDFASDAVKYKTIDGGYDQILTCLGDDFIQKGGSIYTKNKLKTFKKNPKKSSKYKYILKFYNLEKEEYWEVEAKDIILGMPKRSLELLDQDNFFFNAEKQHKLHNNLNSVIPEPSVKILLGFEEPWWKKDLGAMAGESITDLPMRQCYYFGVDPKNSHSLFLASYNDMRTVSFWQALEEGEKFQTRETKLVRAKNTIYPNYEHASKVMVDEVMSQVEELHGPNINVPAPYTSAYKDWTKDPYGGGYHAWKNSYKVWEVMPYIRQPKQEERIFITGEAYSDQQGWVEGAFCVTEHIMREQYELECPEWLDKDYYLGW</sequence>
<keyword evidence="4" id="KW-0560">Oxidoreductase</keyword>
<gene>
    <name evidence="6" type="ORF">TJEJU_3203</name>
</gene>
<proteinExistence type="predicted"/>
<organism evidence="6 7">
    <name type="scientific">Tenacibaculum jejuense</name>
    <dbReference type="NCBI Taxonomy" id="584609"/>
    <lineage>
        <taxon>Bacteria</taxon>
        <taxon>Pseudomonadati</taxon>
        <taxon>Bacteroidota</taxon>
        <taxon>Flavobacteriia</taxon>
        <taxon>Flavobacteriales</taxon>
        <taxon>Flavobacteriaceae</taxon>
        <taxon>Tenacibaculum</taxon>
    </lineage>
</organism>
<dbReference type="PANTHER" id="PTHR10961:SF7">
    <property type="entry name" value="FAD DEPENDENT OXIDOREDUCTASE DOMAIN-CONTAINING PROTEIN"/>
    <property type="match status" value="1"/>
</dbReference>
<dbReference type="PANTHER" id="PTHR10961">
    <property type="entry name" value="PEROXISOMAL SARCOSINE OXIDASE"/>
    <property type="match status" value="1"/>
</dbReference>
<dbReference type="Gene3D" id="3.50.50.60">
    <property type="entry name" value="FAD/NAD(P)-binding domain"/>
    <property type="match status" value="2"/>
</dbReference>
<dbReference type="GO" id="GO:0050660">
    <property type="term" value="F:flavin adenine dinucleotide binding"/>
    <property type="evidence" value="ECO:0007669"/>
    <property type="project" value="InterPro"/>
</dbReference>
<evidence type="ECO:0000256" key="2">
    <source>
        <dbReference type="ARBA" id="ARBA00022630"/>
    </source>
</evidence>
<keyword evidence="3" id="KW-0274">FAD</keyword>
<comment type="cofactor">
    <cofactor evidence="1">
        <name>FAD</name>
        <dbReference type="ChEBI" id="CHEBI:57692"/>
    </cofactor>
</comment>
<dbReference type="SUPFAM" id="SSF54373">
    <property type="entry name" value="FAD-linked reductases, C-terminal domain"/>
    <property type="match status" value="1"/>
</dbReference>
<dbReference type="InterPro" id="IPR045170">
    <property type="entry name" value="MTOX"/>
</dbReference>
<name>A0A238UCS1_9FLAO</name>
<dbReference type="Proteomes" id="UP000215214">
    <property type="component" value="Chromosome TJEJU"/>
</dbReference>
<dbReference type="Gene3D" id="3.30.9.10">
    <property type="entry name" value="D-Amino Acid Oxidase, subunit A, domain 2"/>
    <property type="match status" value="1"/>
</dbReference>
<dbReference type="InterPro" id="IPR002937">
    <property type="entry name" value="Amino_oxidase"/>
</dbReference>
<evidence type="ECO:0000259" key="5">
    <source>
        <dbReference type="PROSITE" id="PS50132"/>
    </source>
</evidence>
<protein>
    <recommendedName>
        <fullName evidence="5">RGS domain-containing protein</fullName>
    </recommendedName>
</protein>
<dbReference type="Gene3D" id="3.90.660.10">
    <property type="match status" value="1"/>
</dbReference>
<evidence type="ECO:0000313" key="6">
    <source>
        <dbReference type="EMBL" id="SNR16855.1"/>
    </source>
</evidence>
<dbReference type="EMBL" id="LT899436">
    <property type="protein sequence ID" value="SNR16855.1"/>
    <property type="molecule type" value="Genomic_DNA"/>
</dbReference>
<dbReference type="KEGG" id="tje:TJEJU_3203"/>
<dbReference type="Pfam" id="PF01266">
    <property type="entry name" value="DAO"/>
    <property type="match status" value="1"/>
</dbReference>
<evidence type="ECO:0000256" key="4">
    <source>
        <dbReference type="ARBA" id="ARBA00023002"/>
    </source>
</evidence>
<dbReference type="SUPFAM" id="SSF51905">
    <property type="entry name" value="FAD/NAD(P)-binding domain"/>
    <property type="match status" value="2"/>
</dbReference>
<keyword evidence="7" id="KW-1185">Reference proteome</keyword>
<evidence type="ECO:0000256" key="3">
    <source>
        <dbReference type="ARBA" id="ARBA00022827"/>
    </source>
</evidence>
<dbReference type="InterPro" id="IPR036188">
    <property type="entry name" value="FAD/NAD-bd_sf"/>
</dbReference>
<dbReference type="AlphaFoldDB" id="A0A238UCS1"/>
<dbReference type="RefSeq" id="WP_231970208.1">
    <property type="nucleotide sequence ID" value="NZ_LT899436.1"/>
</dbReference>
<evidence type="ECO:0000256" key="1">
    <source>
        <dbReference type="ARBA" id="ARBA00001974"/>
    </source>
</evidence>
<feature type="domain" description="RGS" evidence="5">
    <location>
        <begin position="801"/>
        <end position="841"/>
    </location>
</feature>
<dbReference type="InterPro" id="IPR016137">
    <property type="entry name" value="RGS"/>
</dbReference>
<evidence type="ECO:0000313" key="7">
    <source>
        <dbReference type="Proteomes" id="UP000215214"/>
    </source>
</evidence>